<dbReference type="OrthoDB" id="408631at2759"/>
<dbReference type="SUPFAM" id="SSF53474">
    <property type="entry name" value="alpha/beta-Hydrolases"/>
    <property type="match status" value="1"/>
</dbReference>
<reference evidence="2 3" key="2">
    <citation type="journal article" date="2012" name="Eukaryot. Cell">
        <title>Genome update of Botrytis cinerea strains B05.10 and T4.</title>
        <authorList>
            <person name="Staats M."/>
            <person name="van Kan J.A."/>
        </authorList>
    </citation>
    <scope>NUCLEOTIDE SEQUENCE [LARGE SCALE GENOMIC DNA]</scope>
    <source>
        <strain evidence="2 3">B05.10</strain>
    </source>
</reference>
<dbReference type="PANTHER" id="PTHR11559">
    <property type="entry name" value="CARBOXYLESTERASE"/>
    <property type="match status" value="1"/>
</dbReference>
<evidence type="ECO:0000313" key="2">
    <source>
        <dbReference type="EMBL" id="ATZ49652.1"/>
    </source>
</evidence>
<evidence type="ECO:0000313" key="3">
    <source>
        <dbReference type="Proteomes" id="UP000001798"/>
    </source>
</evidence>
<evidence type="ECO:0000259" key="1">
    <source>
        <dbReference type="Pfam" id="PF00135"/>
    </source>
</evidence>
<protein>
    <recommendedName>
        <fullName evidence="1">Carboxylesterase type B domain-containing protein</fullName>
    </recommendedName>
</protein>
<dbReference type="Pfam" id="PF00135">
    <property type="entry name" value="COesterase"/>
    <property type="match status" value="1"/>
</dbReference>
<reference evidence="2 3" key="3">
    <citation type="journal article" date="2017" name="Mol. Plant Pathol.">
        <title>A gapless genome sequence of the fungus Botrytis cinerea.</title>
        <authorList>
            <person name="Van Kan J.A."/>
            <person name="Stassen J.H."/>
            <person name="Mosbach A."/>
            <person name="Van Der Lee T.A."/>
            <person name="Faino L."/>
            <person name="Farmer A.D."/>
            <person name="Papasotiriou D.G."/>
            <person name="Zhou S."/>
            <person name="Seidl M.F."/>
            <person name="Cottam E."/>
            <person name="Edel D."/>
            <person name="Hahn M."/>
            <person name="Schwartz D.C."/>
            <person name="Dietrich R.A."/>
            <person name="Widdison S."/>
            <person name="Scalliet G."/>
        </authorList>
    </citation>
    <scope>NUCLEOTIDE SEQUENCE [LARGE SCALE GENOMIC DNA]</scope>
    <source>
        <strain evidence="2 3">B05.10</strain>
    </source>
</reference>
<feature type="domain" description="Carboxylesterase type B" evidence="1">
    <location>
        <begin position="31"/>
        <end position="509"/>
    </location>
</feature>
<reference evidence="2 3" key="1">
    <citation type="journal article" date="2011" name="PLoS Genet.">
        <title>Genomic analysis of the necrotrophic fungal pathogens Sclerotinia sclerotiorum and Botrytis cinerea.</title>
        <authorList>
            <person name="Amselem J."/>
            <person name="Cuomo C.A."/>
            <person name="van Kan J.A."/>
            <person name="Viaud M."/>
            <person name="Benito E.P."/>
            <person name="Couloux A."/>
            <person name="Coutinho P.M."/>
            <person name="de Vries R.P."/>
            <person name="Dyer P.S."/>
            <person name="Fillinger S."/>
            <person name="Fournier E."/>
            <person name="Gout L."/>
            <person name="Hahn M."/>
            <person name="Kohn L."/>
            <person name="Lapalu N."/>
            <person name="Plummer K.M."/>
            <person name="Pradier J.M."/>
            <person name="Quevillon E."/>
            <person name="Sharon A."/>
            <person name="Simon A."/>
            <person name="ten Have A."/>
            <person name="Tudzynski B."/>
            <person name="Tudzynski P."/>
            <person name="Wincker P."/>
            <person name="Andrew M."/>
            <person name="Anthouard V."/>
            <person name="Beever R.E."/>
            <person name="Beffa R."/>
            <person name="Benoit I."/>
            <person name="Bouzid O."/>
            <person name="Brault B."/>
            <person name="Chen Z."/>
            <person name="Choquer M."/>
            <person name="Collemare J."/>
            <person name="Cotton P."/>
            <person name="Danchin E.G."/>
            <person name="Da Silva C."/>
            <person name="Gautier A."/>
            <person name="Giraud C."/>
            <person name="Giraud T."/>
            <person name="Gonzalez C."/>
            <person name="Grossetete S."/>
            <person name="Guldener U."/>
            <person name="Henrissat B."/>
            <person name="Howlett B.J."/>
            <person name="Kodira C."/>
            <person name="Kretschmer M."/>
            <person name="Lappartient A."/>
            <person name="Leroch M."/>
            <person name="Levis C."/>
            <person name="Mauceli E."/>
            <person name="Neuveglise C."/>
            <person name="Oeser B."/>
            <person name="Pearson M."/>
            <person name="Poulain J."/>
            <person name="Poussereau N."/>
            <person name="Quesneville H."/>
            <person name="Rascle C."/>
            <person name="Schumacher J."/>
            <person name="Segurens B."/>
            <person name="Sexton A."/>
            <person name="Silva E."/>
            <person name="Sirven C."/>
            <person name="Soanes D.M."/>
            <person name="Talbot N.J."/>
            <person name="Templeton M."/>
            <person name="Yandava C."/>
            <person name="Yarden O."/>
            <person name="Zeng Q."/>
            <person name="Rollins J.A."/>
            <person name="Lebrun M.H."/>
            <person name="Dickman M."/>
        </authorList>
    </citation>
    <scope>NUCLEOTIDE SEQUENCE [LARGE SCALE GENOMIC DNA]</scope>
    <source>
        <strain evidence="2 3">B05.10</strain>
    </source>
</reference>
<dbReference type="InterPro" id="IPR029058">
    <property type="entry name" value="AB_hydrolase_fold"/>
</dbReference>
<dbReference type="KEGG" id="bfu:BCIN_05g00740"/>
<dbReference type="GeneID" id="5432574"/>
<accession>A0A384JGT8</accession>
<proteinExistence type="predicted"/>
<dbReference type="VEuPathDB" id="FungiDB:Bcin05g00740"/>
<dbReference type="InterPro" id="IPR002018">
    <property type="entry name" value="CarbesteraseB"/>
</dbReference>
<dbReference type="InterPro" id="IPR050309">
    <property type="entry name" value="Type-B_Carboxylest/Lipase"/>
</dbReference>
<sequence length="535" mass="56958">MRSSSSYLPLAVSLATASPLYESPLTIPNWGKVQGKAALNSSVASYVPNWADVSFFGGIPFGASTGGANRWAPPKPASPWNGILDASDFGPICPTSNMALTEYDMSEDCLSINIWTPATSSDEKLPVAFWSYGDGTAPPQSQFNGGGLAGKGIVFVTYNYRNGVLGFLADSRLTEESGTSTAGSNSTGNWGVLDQFLAIKWVHENIAAFGGDPDHITVMGQSFGSAATYHIVNSNLTADNGIVGAISESGVRSPNDVETSYIALSYINQTASEVLGAAAFEALNVTTVEEARALTYETIIANTGAQDQQVKPVLDYYAIPAKYIETLRDGAGNPVPYITGGNSDEYGVSDTFTTTAADYKSYVAGNLGDFADEFLSLYPAGNDSQASLSEIALVRDQSTVSCWQWMNGYTNSSGGINGYTYFWNYHPPNVGTASHGSEIVYALGNLWAQSGVNYTAEDYYVSNVLSSYWANFIKTSDPNSGDSYNNGTLPATWEPNSSTKRETFKVGAEYGMIAVASSLAKIEAFLKWFAATPAI</sequence>
<dbReference type="AlphaFoldDB" id="A0A384JGT8"/>
<dbReference type="OMA" id="NTGVFEC"/>
<keyword evidence="3" id="KW-1185">Reference proteome</keyword>
<gene>
    <name evidence="2" type="ORF">BCIN_05g00740</name>
</gene>
<organism evidence="2 3">
    <name type="scientific">Botryotinia fuckeliana (strain B05.10)</name>
    <name type="common">Noble rot fungus</name>
    <name type="synonym">Botrytis cinerea</name>
    <dbReference type="NCBI Taxonomy" id="332648"/>
    <lineage>
        <taxon>Eukaryota</taxon>
        <taxon>Fungi</taxon>
        <taxon>Dikarya</taxon>
        <taxon>Ascomycota</taxon>
        <taxon>Pezizomycotina</taxon>
        <taxon>Leotiomycetes</taxon>
        <taxon>Helotiales</taxon>
        <taxon>Sclerotiniaceae</taxon>
        <taxon>Botrytis</taxon>
    </lineage>
</organism>
<dbReference type="Gene3D" id="3.40.50.1820">
    <property type="entry name" value="alpha/beta hydrolase"/>
    <property type="match status" value="1"/>
</dbReference>
<name>A0A384JGT8_BOTFB</name>
<dbReference type="Proteomes" id="UP000001798">
    <property type="component" value="Chromosome 5"/>
</dbReference>
<dbReference type="RefSeq" id="XP_001552050.1">
    <property type="nucleotide sequence ID" value="XM_001552000.2"/>
</dbReference>
<dbReference type="EMBL" id="CP009809">
    <property type="protein sequence ID" value="ATZ49652.1"/>
    <property type="molecule type" value="Genomic_DNA"/>
</dbReference>